<name>A0A2T5C2Y3_9BACT</name>
<dbReference type="EMBL" id="QAAD01000006">
    <property type="protein sequence ID" value="PTN09047.1"/>
    <property type="molecule type" value="Genomic_DNA"/>
</dbReference>
<protein>
    <submittedName>
        <fullName evidence="1">Uncharacterized protein</fullName>
    </submittedName>
</protein>
<dbReference type="OrthoDB" id="1121857at2"/>
<evidence type="ECO:0000313" key="2">
    <source>
        <dbReference type="Proteomes" id="UP000243525"/>
    </source>
</evidence>
<proteinExistence type="predicted"/>
<sequence>MAKLRDLKKDIDFLVGQVVVDCFDYIYNSEKADAEGAYAIIGELLVTRNDLRNRVNHPDGKDNPKLIKQYYRKIAEDLVSACDEGYTKLTKLANA</sequence>
<evidence type="ECO:0000313" key="1">
    <source>
        <dbReference type="EMBL" id="PTN09047.1"/>
    </source>
</evidence>
<organism evidence="1 2">
    <name type="scientific">Mangrovibacterium marinum</name>
    <dbReference type="NCBI Taxonomy" id="1639118"/>
    <lineage>
        <taxon>Bacteria</taxon>
        <taxon>Pseudomonadati</taxon>
        <taxon>Bacteroidota</taxon>
        <taxon>Bacteroidia</taxon>
        <taxon>Marinilabiliales</taxon>
        <taxon>Prolixibacteraceae</taxon>
        <taxon>Mangrovibacterium</taxon>
    </lineage>
</organism>
<dbReference type="RefSeq" id="WP_107821958.1">
    <property type="nucleotide sequence ID" value="NZ_OY782574.1"/>
</dbReference>
<dbReference type="Proteomes" id="UP000243525">
    <property type="component" value="Unassembled WGS sequence"/>
</dbReference>
<accession>A0A2T5C2Y3</accession>
<comment type="caution">
    <text evidence="1">The sequence shown here is derived from an EMBL/GenBank/DDBJ whole genome shotgun (WGS) entry which is preliminary data.</text>
</comment>
<dbReference type="AlphaFoldDB" id="A0A2T5C2Y3"/>
<keyword evidence="2" id="KW-1185">Reference proteome</keyword>
<reference evidence="1 2" key="1">
    <citation type="submission" date="2018-04" db="EMBL/GenBank/DDBJ databases">
        <title>Genomic Encyclopedia of Archaeal and Bacterial Type Strains, Phase II (KMG-II): from individual species to whole genera.</title>
        <authorList>
            <person name="Goeker M."/>
        </authorList>
    </citation>
    <scope>NUCLEOTIDE SEQUENCE [LARGE SCALE GENOMIC DNA]</scope>
    <source>
        <strain evidence="1 2">DSM 28823</strain>
    </source>
</reference>
<gene>
    <name evidence="1" type="ORF">C8N47_106147</name>
</gene>